<dbReference type="AlphaFoldDB" id="A0A2L0X1Q9"/>
<name>A0A2L0X1Q9_9BURK</name>
<organism evidence="1 2">
    <name type="scientific">Cupriavidus metallidurans</name>
    <dbReference type="NCBI Taxonomy" id="119219"/>
    <lineage>
        <taxon>Bacteria</taxon>
        <taxon>Pseudomonadati</taxon>
        <taxon>Pseudomonadota</taxon>
        <taxon>Betaproteobacteria</taxon>
        <taxon>Burkholderiales</taxon>
        <taxon>Burkholderiaceae</taxon>
        <taxon>Cupriavidus</taxon>
    </lineage>
</organism>
<protein>
    <submittedName>
        <fullName evidence="1">DNA-binding protein</fullName>
    </submittedName>
</protein>
<dbReference type="OrthoDB" id="7860618at2"/>
<gene>
    <name evidence="1" type="ORF">DDF84_024460</name>
</gene>
<accession>A0A2L0X1Q9</accession>
<evidence type="ECO:0000313" key="1">
    <source>
        <dbReference type="EMBL" id="QBP12825.1"/>
    </source>
</evidence>
<reference evidence="1 2" key="1">
    <citation type="submission" date="2019-03" db="EMBL/GenBank/DDBJ databases">
        <title>Comparative insights into the high quality Complete genome sequence of highly metal resistant Cupriavidus metallidurans strain BS1 isolated from a gold-copper mine.</title>
        <authorList>
            <person name="Mazhar H.S."/>
            <person name="Rensing C."/>
        </authorList>
    </citation>
    <scope>NUCLEOTIDE SEQUENCE [LARGE SCALE GENOMIC DNA]</scope>
    <source>
        <strain evidence="1 2">BS1</strain>
    </source>
</reference>
<dbReference type="GO" id="GO:0003677">
    <property type="term" value="F:DNA binding"/>
    <property type="evidence" value="ECO:0007669"/>
    <property type="project" value="UniProtKB-KW"/>
</dbReference>
<sequence length="174" mass="19178">MEYTFTLKYQLSPWDINLDELVERLGADGCDDALTGIGLPGRLALLFTREAPCARDAILSALADVRRIAPSAQLIEATPDFVGLTDVAETVGMTRQNMRKLMISHSASFPVPVHDGAASVWHLADVLAWLAERGSYDLDPTLVEVANTTMQVNLARSVRRLRPDFRQELTELVA</sequence>
<dbReference type="EMBL" id="CP037901">
    <property type="protein sequence ID" value="QBP12825.1"/>
    <property type="molecule type" value="Genomic_DNA"/>
</dbReference>
<dbReference type="RefSeq" id="WP_017513117.1">
    <property type="nucleotide sequence ID" value="NZ_CP026544.1"/>
</dbReference>
<evidence type="ECO:0000313" key="2">
    <source>
        <dbReference type="Proteomes" id="UP000253772"/>
    </source>
</evidence>
<proteinExistence type="predicted"/>
<keyword evidence="1" id="KW-0238">DNA-binding</keyword>
<dbReference type="Proteomes" id="UP000253772">
    <property type="component" value="Chromosome c2"/>
</dbReference>